<reference evidence="3" key="1">
    <citation type="submission" date="2018-09" db="EMBL/GenBank/DDBJ databases">
        <authorList>
            <person name="Livingstone P.G."/>
            <person name="Whitworth D.E."/>
        </authorList>
    </citation>
    <scope>NUCLEOTIDE SEQUENCE [LARGE SCALE GENOMIC DNA]</scope>
    <source>
        <strain evidence="3">AB047A</strain>
    </source>
</reference>
<dbReference type="OrthoDB" id="5523362at2"/>
<evidence type="ECO:0000256" key="1">
    <source>
        <dbReference type="SAM" id="MobiDB-lite"/>
    </source>
</evidence>
<evidence type="ECO:0000313" key="3">
    <source>
        <dbReference type="Proteomes" id="UP000282656"/>
    </source>
</evidence>
<organism evidence="2 3">
    <name type="scientific">Corallococcus interemptor</name>
    <dbReference type="NCBI Taxonomy" id="2316720"/>
    <lineage>
        <taxon>Bacteria</taxon>
        <taxon>Pseudomonadati</taxon>
        <taxon>Myxococcota</taxon>
        <taxon>Myxococcia</taxon>
        <taxon>Myxococcales</taxon>
        <taxon>Cystobacterineae</taxon>
        <taxon>Myxococcaceae</taxon>
        <taxon>Corallococcus</taxon>
    </lineage>
</organism>
<dbReference type="AlphaFoldDB" id="A0A3A8QYK0"/>
<sequence>MPPERQVVGFIARGAVGEGRLFESIGRALGLPPEEVKRFDVDGPAEVAVLVETALRSAGFRTDVTLYIDASRIQGAPGLTSVEVATRVAPLLGEEVLVSPPADDPAVATAWFLITPEGKRFRASEASPGGDGDSVDIDRASLRPV</sequence>
<keyword evidence="3" id="KW-1185">Reference proteome</keyword>
<feature type="region of interest" description="Disordered" evidence="1">
    <location>
        <begin position="122"/>
        <end position="145"/>
    </location>
</feature>
<dbReference type="EMBL" id="RAWM01000011">
    <property type="protein sequence ID" value="RKH71990.1"/>
    <property type="molecule type" value="Genomic_DNA"/>
</dbReference>
<name>A0A3A8QYK0_9BACT</name>
<accession>A0A3A8QYK0</accession>
<comment type="caution">
    <text evidence="2">The sequence shown here is derived from an EMBL/GenBank/DDBJ whole genome shotgun (WGS) entry which is preliminary data.</text>
</comment>
<proteinExistence type="predicted"/>
<evidence type="ECO:0000313" key="2">
    <source>
        <dbReference type="EMBL" id="RKH71990.1"/>
    </source>
</evidence>
<gene>
    <name evidence="2" type="ORF">D7X96_06465</name>
</gene>
<protein>
    <submittedName>
        <fullName evidence="2">Uncharacterized protein</fullName>
    </submittedName>
</protein>
<feature type="compositionally biased region" description="Basic and acidic residues" evidence="1">
    <location>
        <begin position="136"/>
        <end position="145"/>
    </location>
</feature>
<dbReference type="Proteomes" id="UP000282656">
    <property type="component" value="Unassembled WGS sequence"/>
</dbReference>
<dbReference type="RefSeq" id="WP_120546931.1">
    <property type="nucleotide sequence ID" value="NZ_RAWM01000011.1"/>
</dbReference>